<dbReference type="PANTHER" id="PTHR33885:SF3">
    <property type="entry name" value="PHAGE SHOCK PROTEIN C"/>
    <property type="match status" value="1"/>
</dbReference>
<keyword evidence="5 6" id="KW-0472">Membrane</keyword>
<dbReference type="InterPro" id="IPR007168">
    <property type="entry name" value="Phageshock_PspC_N"/>
</dbReference>
<evidence type="ECO:0000256" key="3">
    <source>
        <dbReference type="ARBA" id="ARBA00022692"/>
    </source>
</evidence>
<dbReference type="Pfam" id="PF04024">
    <property type="entry name" value="PspC"/>
    <property type="match status" value="1"/>
</dbReference>
<evidence type="ECO:0000256" key="2">
    <source>
        <dbReference type="ARBA" id="ARBA00022475"/>
    </source>
</evidence>
<dbReference type="GO" id="GO:0005886">
    <property type="term" value="C:plasma membrane"/>
    <property type="evidence" value="ECO:0007669"/>
    <property type="project" value="UniProtKB-SubCell"/>
</dbReference>
<dbReference type="OrthoDB" id="7359894at2"/>
<keyword evidence="3 6" id="KW-0812">Transmembrane</keyword>
<evidence type="ECO:0000259" key="7">
    <source>
        <dbReference type="Pfam" id="PF04024"/>
    </source>
</evidence>
<dbReference type="AlphaFoldDB" id="A0A0A3YQK1"/>
<evidence type="ECO:0000256" key="4">
    <source>
        <dbReference type="ARBA" id="ARBA00022989"/>
    </source>
</evidence>
<feature type="transmembrane region" description="Helical" evidence="6">
    <location>
        <begin position="40"/>
        <end position="65"/>
    </location>
</feature>
<evidence type="ECO:0000256" key="1">
    <source>
        <dbReference type="ARBA" id="ARBA00004162"/>
    </source>
</evidence>
<reference evidence="8 9" key="1">
    <citation type="submission" date="2014-10" db="EMBL/GenBank/DDBJ databases">
        <title>Genome sequence of Erwinia typographi M043b.</title>
        <authorList>
            <person name="Chan K.-G."/>
            <person name="Tan W.-S."/>
        </authorList>
    </citation>
    <scope>NUCLEOTIDE SEQUENCE [LARGE SCALE GENOMIC DNA]</scope>
    <source>
        <strain evidence="8 9">M043b</strain>
    </source>
</reference>
<dbReference type="RefSeq" id="WP_034897187.1">
    <property type="nucleotide sequence ID" value="NZ_JRUQ01000059.1"/>
</dbReference>
<organism evidence="8 9">
    <name type="scientific">Erwinia typographi</name>
    <dbReference type="NCBI Taxonomy" id="371042"/>
    <lineage>
        <taxon>Bacteria</taxon>
        <taxon>Pseudomonadati</taxon>
        <taxon>Pseudomonadota</taxon>
        <taxon>Gammaproteobacteria</taxon>
        <taxon>Enterobacterales</taxon>
        <taxon>Erwiniaceae</taxon>
        <taxon>Erwinia</taxon>
    </lineage>
</organism>
<sequence>MSGAIVKGKKLYRIPARGKVKGVCAGIAEYLDIPVRLVRVIVVLSMFFGLFFFTLVAYFGLAFLLDEMPESVSRSQGERSPTAQELLDRLSQQLKGSEASLRNMERYVTSETFSVRSRFRQL</sequence>
<dbReference type="PANTHER" id="PTHR33885">
    <property type="entry name" value="PHAGE SHOCK PROTEIN C"/>
    <property type="match status" value="1"/>
</dbReference>
<dbReference type="InterPro" id="IPR052027">
    <property type="entry name" value="PspC"/>
</dbReference>
<dbReference type="Proteomes" id="UP000030351">
    <property type="component" value="Unassembled WGS sequence"/>
</dbReference>
<proteinExistence type="predicted"/>
<name>A0A0A3YQK1_9GAMM</name>
<keyword evidence="4 6" id="KW-1133">Transmembrane helix</keyword>
<comment type="caution">
    <text evidence="8">The sequence shown here is derived from an EMBL/GenBank/DDBJ whole genome shotgun (WGS) entry which is preliminary data.</text>
</comment>
<dbReference type="NCBIfam" id="TIGR02978">
    <property type="entry name" value="phageshock_pspC"/>
    <property type="match status" value="1"/>
</dbReference>
<dbReference type="eggNOG" id="COG1983">
    <property type="taxonomic scope" value="Bacteria"/>
</dbReference>
<keyword evidence="9" id="KW-1185">Reference proteome</keyword>
<feature type="domain" description="Phage shock protein PspC N-terminal" evidence="7">
    <location>
        <begin position="9"/>
        <end position="67"/>
    </location>
</feature>
<dbReference type="InterPro" id="IPR014320">
    <property type="entry name" value="Phageshock_PspC"/>
</dbReference>
<dbReference type="STRING" id="371042.NG99_20715"/>
<gene>
    <name evidence="8" type="ORF">NG99_20715</name>
</gene>
<evidence type="ECO:0000256" key="6">
    <source>
        <dbReference type="SAM" id="Phobius"/>
    </source>
</evidence>
<keyword evidence="2" id="KW-1003">Cell membrane</keyword>
<protein>
    <submittedName>
        <fullName evidence="8">Transcriptional regulator</fullName>
    </submittedName>
</protein>
<evidence type="ECO:0000256" key="5">
    <source>
        <dbReference type="ARBA" id="ARBA00023136"/>
    </source>
</evidence>
<accession>A0A0A3YQK1</accession>
<evidence type="ECO:0000313" key="9">
    <source>
        <dbReference type="Proteomes" id="UP000030351"/>
    </source>
</evidence>
<evidence type="ECO:0000313" key="8">
    <source>
        <dbReference type="EMBL" id="KGT88900.1"/>
    </source>
</evidence>
<comment type="subcellular location">
    <subcellularLocation>
        <location evidence="1">Cell membrane</location>
        <topology evidence="1">Single-pass membrane protein</topology>
    </subcellularLocation>
</comment>
<dbReference type="NCBIfam" id="NF007973">
    <property type="entry name" value="PRK10697.1"/>
    <property type="match status" value="1"/>
</dbReference>
<dbReference type="EMBL" id="JRUQ01000059">
    <property type="protein sequence ID" value="KGT88900.1"/>
    <property type="molecule type" value="Genomic_DNA"/>
</dbReference>